<organism evidence="5 8">
    <name type="scientific">Canis lupus familiaris</name>
    <name type="common">Dog</name>
    <name type="synonym">Canis familiaris</name>
    <dbReference type="NCBI Taxonomy" id="9615"/>
    <lineage>
        <taxon>Eukaryota</taxon>
        <taxon>Metazoa</taxon>
        <taxon>Chordata</taxon>
        <taxon>Craniata</taxon>
        <taxon>Vertebrata</taxon>
        <taxon>Euteleostomi</taxon>
        <taxon>Mammalia</taxon>
        <taxon>Eutheria</taxon>
        <taxon>Laurasiatheria</taxon>
        <taxon>Carnivora</taxon>
        <taxon>Caniformia</taxon>
        <taxon>Canidae</taxon>
        <taxon>Canis</taxon>
    </lineage>
</organism>
<dbReference type="Proteomes" id="UP000002254">
    <property type="component" value="Chromosome 12"/>
</dbReference>
<reference evidence="6" key="2">
    <citation type="submission" date="2018-10" db="EMBL/GenBank/DDBJ databases">
        <title>De novo assembly of a Great Dane genome.</title>
        <authorList>
            <person name="Kidd J.M."/>
            <person name="Pendleton A.L."/>
            <person name="Shen F."/>
            <person name="Emery S."/>
        </authorList>
    </citation>
    <scope>NUCLEOTIDE SEQUENCE [LARGE SCALE GENOMIC DNA]</scope>
    <source>
        <strain evidence="6">Great Dane</strain>
    </source>
</reference>
<dbReference type="InterPro" id="IPR037878">
    <property type="entry name" value="SPACA1"/>
</dbReference>
<dbReference type="Ensembl" id="ENSCAFT00000075865.2">
    <property type="protein sequence ID" value="ENSCAFP00000045129.1"/>
    <property type="gene ID" value="ENSCAFG00000003084.6"/>
</dbReference>
<dbReference type="Proteomes" id="UP000694429">
    <property type="component" value="Chromosome 12"/>
</dbReference>
<accession>A0A8C0N9U8</accession>
<evidence type="ECO:0000313" key="5">
    <source>
        <dbReference type="Ensembl" id="ENSCAFP00030020480.1"/>
    </source>
</evidence>
<evidence type="ECO:0000313" key="8">
    <source>
        <dbReference type="Proteomes" id="UP000694429"/>
    </source>
</evidence>
<dbReference type="CDD" id="cd13783">
    <property type="entry name" value="SPACA1"/>
    <property type="match status" value="1"/>
</dbReference>
<feature type="signal peptide" evidence="3">
    <location>
        <begin position="1"/>
        <end position="29"/>
    </location>
</feature>
<feature type="region of interest" description="Disordered" evidence="1">
    <location>
        <begin position="36"/>
        <end position="74"/>
    </location>
</feature>
<name>A0A8C0N9U8_CANLF</name>
<protein>
    <submittedName>
        <fullName evidence="5">Sperm acrosome associated 1</fullName>
    </submittedName>
</protein>
<evidence type="ECO:0000313" key="4">
    <source>
        <dbReference type="Ensembl" id="ENSCAFP00000045129.1"/>
    </source>
</evidence>
<dbReference type="Ensembl" id="ENSCAFT00040018860.1">
    <property type="protein sequence ID" value="ENSCAFP00040016362.1"/>
    <property type="gene ID" value="ENSCAFG00040010162.1"/>
</dbReference>
<evidence type="ECO:0000313" key="7">
    <source>
        <dbReference type="Proteomes" id="UP000002254"/>
    </source>
</evidence>
<dbReference type="OrthoDB" id="9448631at2759"/>
<proteinExistence type="predicted"/>
<dbReference type="Ensembl" id="ENSCAFT00030023494.1">
    <property type="protein sequence ID" value="ENSCAFP00030020480.1"/>
    <property type="gene ID" value="ENSCAFG00030012676.1"/>
</dbReference>
<feature type="compositionally biased region" description="Acidic residues" evidence="1">
    <location>
        <begin position="46"/>
        <end position="74"/>
    </location>
</feature>
<feature type="transmembrane region" description="Helical" evidence="2">
    <location>
        <begin position="202"/>
        <end position="227"/>
    </location>
</feature>
<dbReference type="PANTHER" id="PTHR47223">
    <property type="entry name" value="SPERM ACROSOME MEMBRANE-ASSOCIATED PROTEIN 1"/>
    <property type="match status" value="1"/>
</dbReference>
<dbReference type="PANTHER" id="PTHR47223:SF1">
    <property type="entry name" value="SPERM ACROSOME MEMBRANE-ASSOCIATED PROTEIN 1"/>
    <property type="match status" value="1"/>
</dbReference>
<keyword evidence="3" id="KW-0732">Signal</keyword>
<reference evidence="5" key="4">
    <citation type="submission" date="2025-05" db="UniProtKB">
        <authorList>
            <consortium name="Ensembl"/>
        </authorList>
    </citation>
    <scope>IDENTIFICATION</scope>
</reference>
<reference evidence="4 7" key="1">
    <citation type="journal article" date="2005" name="Nature">
        <title>Genome sequence, comparative analysis and haplotype structure of the domestic dog.</title>
        <authorList>
            <consortium name="Broad Sequencing Platform"/>
            <person name="Lindblad-Toh K."/>
            <person name="Wade C.M."/>
            <person name="Mikkelsen T.S."/>
            <person name="Karlsson E.K."/>
            <person name="Jaffe D.B."/>
            <person name="Kamal M."/>
            <person name="Clamp M."/>
            <person name="Chang J.L."/>
            <person name="Kulbokas E.J. III"/>
            <person name="Zody M.C."/>
            <person name="Mauceli E."/>
            <person name="Xie X."/>
            <person name="Breen M."/>
            <person name="Wayne R.K."/>
            <person name="Ostrander E.A."/>
            <person name="Ponting C.P."/>
            <person name="Galibert F."/>
            <person name="Smith D.R."/>
            <person name="DeJong P.J."/>
            <person name="Kirkness E."/>
            <person name="Alvarez P."/>
            <person name="Biagi T."/>
            <person name="Brockman W."/>
            <person name="Butler J."/>
            <person name="Chin C.W."/>
            <person name="Cook A."/>
            <person name="Cuff J."/>
            <person name="Daly M.J."/>
            <person name="DeCaprio D."/>
            <person name="Gnerre S."/>
            <person name="Grabherr M."/>
            <person name="Kellis M."/>
            <person name="Kleber M."/>
            <person name="Bardeleben C."/>
            <person name="Goodstadt L."/>
            <person name="Heger A."/>
            <person name="Hitte C."/>
            <person name="Kim L."/>
            <person name="Koepfli K.P."/>
            <person name="Parker H.G."/>
            <person name="Pollinger J.P."/>
            <person name="Searle S.M."/>
            <person name="Sutter N.B."/>
            <person name="Thomas R."/>
            <person name="Webber C."/>
            <person name="Baldwin J."/>
            <person name="Abebe A."/>
            <person name="Abouelleil A."/>
            <person name="Aftuck L."/>
            <person name="Ait-Zahra M."/>
            <person name="Aldredge T."/>
            <person name="Allen N."/>
            <person name="An P."/>
            <person name="Anderson S."/>
            <person name="Antoine C."/>
            <person name="Arachchi H."/>
            <person name="Aslam A."/>
            <person name="Ayotte L."/>
            <person name="Bachantsang P."/>
            <person name="Barry A."/>
            <person name="Bayul T."/>
            <person name="Benamara M."/>
            <person name="Berlin A."/>
            <person name="Bessette D."/>
            <person name="Blitshteyn B."/>
            <person name="Bloom T."/>
            <person name="Blye J."/>
            <person name="Boguslavskiy L."/>
            <person name="Bonnet C."/>
            <person name="Boukhgalter B."/>
            <person name="Brown A."/>
            <person name="Cahill P."/>
            <person name="Calixte N."/>
            <person name="Camarata J."/>
            <person name="Cheshatsang Y."/>
            <person name="Chu J."/>
            <person name="Citroen M."/>
            <person name="Collymore A."/>
            <person name="Cooke P."/>
            <person name="Dawoe T."/>
            <person name="Daza R."/>
            <person name="Decktor K."/>
            <person name="DeGray S."/>
            <person name="Dhargay N."/>
            <person name="Dooley K."/>
            <person name="Dooley K."/>
            <person name="Dorje P."/>
            <person name="Dorjee K."/>
            <person name="Dorris L."/>
            <person name="Duffey N."/>
            <person name="Dupes A."/>
            <person name="Egbiremolen O."/>
            <person name="Elong R."/>
            <person name="Falk J."/>
            <person name="Farina A."/>
            <person name="Faro S."/>
            <person name="Ferguson D."/>
            <person name="Ferreira P."/>
            <person name="Fisher S."/>
            <person name="FitzGerald M."/>
            <person name="Foley K."/>
            <person name="Foley C."/>
            <person name="Franke A."/>
            <person name="Friedrich D."/>
            <person name="Gage D."/>
            <person name="Garber M."/>
            <person name="Gearin G."/>
            <person name="Giannoukos G."/>
            <person name="Goode T."/>
            <person name="Goyette A."/>
            <person name="Graham J."/>
            <person name="Grandbois E."/>
            <person name="Gyaltsen K."/>
            <person name="Hafez N."/>
            <person name="Hagopian D."/>
            <person name="Hagos B."/>
            <person name="Hall J."/>
            <person name="Healy C."/>
            <person name="Hegarty R."/>
            <person name="Honan T."/>
            <person name="Horn A."/>
            <person name="Houde N."/>
            <person name="Hughes L."/>
            <person name="Hunnicutt L."/>
            <person name="Husby M."/>
            <person name="Jester B."/>
            <person name="Jones C."/>
            <person name="Kamat A."/>
            <person name="Kanga B."/>
            <person name="Kells C."/>
            <person name="Khazanovich D."/>
            <person name="Kieu A.C."/>
            <person name="Kisner P."/>
            <person name="Kumar M."/>
            <person name="Lance K."/>
            <person name="Landers T."/>
            <person name="Lara M."/>
            <person name="Lee W."/>
            <person name="Leger J.P."/>
            <person name="Lennon N."/>
            <person name="Leuper L."/>
            <person name="LeVine S."/>
            <person name="Liu J."/>
            <person name="Liu X."/>
            <person name="Lokyitsang Y."/>
            <person name="Lokyitsang T."/>
            <person name="Lui A."/>
            <person name="Macdonald J."/>
            <person name="Major J."/>
            <person name="Marabella R."/>
            <person name="Maru K."/>
            <person name="Matthews C."/>
            <person name="McDonough S."/>
            <person name="Mehta T."/>
            <person name="Meldrim J."/>
            <person name="Melnikov A."/>
            <person name="Meneus L."/>
            <person name="Mihalev A."/>
            <person name="Mihova T."/>
            <person name="Miller K."/>
            <person name="Mittelman R."/>
            <person name="Mlenga V."/>
            <person name="Mulrain L."/>
            <person name="Munson G."/>
            <person name="Navidi A."/>
            <person name="Naylor J."/>
            <person name="Nguyen T."/>
            <person name="Nguyen N."/>
            <person name="Nguyen C."/>
            <person name="Nguyen T."/>
            <person name="Nicol R."/>
            <person name="Norbu N."/>
            <person name="Norbu C."/>
            <person name="Novod N."/>
            <person name="Nyima T."/>
            <person name="Olandt P."/>
            <person name="O'Neill B."/>
            <person name="O'Neill K."/>
            <person name="Osman S."/>
            <person name="Oyono L."/>
            <person name="Patti C."/>
            <person name="Perrin D."/>
            <person name="Phunkhang P."/>
            <person name="Pierre F."/>
            <person name="Priest M."/>
            <person name="Rachupka A."/>
            <person name="Raghuraman S."/>
            <person name="Rameau R."/>
            <person name="Ray V."/>
            <person name="Raymond C."/>
            <person name="Rege F."/>
            <person name="Rise C."/>
            <person name="Rogers J."/>
            <person name="Rogov P."/>
            <person name="Sahalie J."/>
            <person name="Settipalli S."/>
            <person name="Sharpe T."/>
            <person name="Shea T."/>
            <person name="Sheehan M."/>
            <person name="Sherpa N."/>
            <person name="Shi J."/>
            <person name="Shih D."/>
            <person name="Sloan J."/>
            <person name="Smith C."/>
            <person name="Sparrow T."/>
            <person name="Stalker J."/>
            <person name="Stange-Thomann N."/>
            <person name="Stavropoulos S."/>
            <person name="Stone C."/>
            <person name="Stone S."/>
            <person name="Sykes S."/>
            <person name="Tchuinga P."/>
            <person name="Tenzing P."/>
            <person name="Tesfaye S."/>
            <person name="Thoulutsang D."/>
            <person name="Thoulutsang Y."/>
            <person name="Topham K."/>
            <person name="Topping I."/>
            <person name="Tsamla T."/>
            <person name="Vassiliev H."/>
            <person name="Venkataraman V."/>
            <person name="Vo A."/>
            <person name="Wangchuk T."/>
            <person name="Wangdi T."/>
            <person name="Weiand M."/>
            <person name="Wilkinson J."/>
            <person name="Wilson A."/>
            <person name="Yadav S."/>
            <person name="Yang S."/>
            <person name="Yang X."/>
            <person name="Young G."/>
            <person name="Yu Q."/>
            <person name="Zainoun J."/>
            <person name="Zembek L."/>
            <person name="Zimmer A."/>
            <person name="Lander E.S."/>
        </authorList>
    </citation>
    <scope>NUCLEOTIDE SEQUENCE [LARGE SCALE GENOMIC DNA]</scope>
    <source>
        <strain evidence="4">Boxer</strain>
    </source>
</reference>
<evidence type="ECO:0000256" key="3">
    <source>
        <dbReference type="SAM" id="SignalP"/>
    </source>
</evidence>
<dbReference type="Proteomes" id="UP000694542">
    <property type="component" value="Chromosome 12"/>
</dbReference>
<dbReference type="AlphaFoldDB" id="A0A8C0N9U8"/>
<keyword evidence="2" id="KW-0812">Transmembrane</keyword>
<feature type="chain" id="PRO_5044671930" evidence="3">
    <location>
        <begin position="30"/>
        <end position="280"/>
    </location>
</feature>
<gene>
    <name evidence="5" type="primary">SPACA1</name>
</gene>
<reference evidence="5" key="3">
    <citation type="submission" date="2019-03" db="EMBL/GenBank/DDBJ databases">
        <authorList>
            <person name="Warren W.C."/>
            <person name="Johnson G.S."/>
        </authorList>
    </citation>
    <scope>NUCLEOTIDE SEQUENCE [LARGE SCALE GENOMIC DNA]</scope>
    <source>
        <strain evidence="5">Basenji</strain>
    </source>
</reference>
<feature type="region of interest" description="Disordered" evidence="1">
    <location>
        <begin position="252"/>
        <end position="280"/>
    </location>
</feature>
<evidence type="ECO:0000256" key="1">
    <source>
        <dbReference type="SAM" id="MobiDB-lite"/>
    </source>
</evidence>
<feature type="compositionally biased region" description="Acidic residues" evidence="1">
    <location>
        <begin position="269"/>
        <end position="280"/>
    </location>
</feature>
<keyword evidence="2" id="KW-1133">Transmembrane helix</keyword>
<evidence type="ECO:0000313" key="6">
    <source>
        <dbReference type="Ensembl" id="ENSCAFP00040016362.1"/>
    </source>
</evidence>
<evidence type="ECO:0000256" key="2">
    <source>
        <dbReference type="SAM" id="Phobius"/>
    </source>
</evidence>
<sequence length="280" mass="30608">MSPGGAGCSHRLLLTVGWLLLAGLHSACGTNVTAAQDPGLVHEGEGESEGEEEAESESESEAENEAQSATEEDGVGIREVILTNGCPGGESKCIVRVEECRGPVDCGWGRPVTESLDSVRLPCVHISPVNRFKYVWKLLRPDQQPIILANDSAILEVRREVHPLIFECATLDNNEIIATVKFTVYTTSELQMKRSARPDTDAVLVFVLTIGVVICIFVIFILIFLIINWGAVKSFWGEKASTTEIQSELSSMRYKDSTSLDQSPTEIPGNEDDALSEWNE</sequence>
<keyword evidence="2" id="KW-0472">Membrane</keyword>
<dbReference type="GO" id="GO:0002080">
    <property type="term" value="C:acrosomal membrane"/>
    <property type="evidence" value="ECO:0007669"/>
    <property type="project" value="InterPro"/>
</dbReference>